<feature type="signal peptide" evidence="1">
    <location>
        <begin position="1"/>
        <end position="20"/>
    </location>
</feature>
<evidence type="ECO:0000313" key="3">
    <source>
        <dbReference type="EMBL" id="KAF3707280.1"/>
    </source>
</evidence>
<sequence>MAKVLFGLIAAVASFMLVESLTCNQCPFGLVGFCFFPKQQTCTSDSSVCYTGKATFPSLPSFGGFSTQGCLDNTTTCNTTVNSLFLTVNYTSQTNCCSSNNCNQLNSGGSASARMTITATIGPAVLASVWGSLL</sequence>
<evidence type="ECO:0000313" key="4">
    <source>
        <dbReference type="Proteomes" id="UP000503349"/>
    </source>
</evidence>
<keyword evidence="4" id="KW-1185">Reference proteome</keyword>
<evidence type="ECO:0000259" key="2">
    <source>
        <dbReference type="Pfam" id="PF00021"/>
    </source>
</evidence>
<dbReference type="SUPFAM" id="SSF57302">
    <property type="entry name" value="Snake toxin-like"/>
    <property type="match status" value="1"/>
</dbReference>
<dbReference type="InterPro" id="IPR016054">
    <property type="entry name" value="LY6_UPA_recep-like"/>
</dbReference>
<dbReference type="EMBL" id="CM015712">
    <property type="protein sequence ID" value="KAF3707280.1"/>
    <property type="molecule type" value="Genomic_DNA"/>
</dbReference>
<dbReference type="AlphaFoldDB" id="A0A6G1QX63"/>
<gene>
    <name evidence="3" type="ORF">EXN66_Car000453</name>
</gene>
<feature type="chain" id="PRO_5026223416" description="UPAR/Ly6 domain-containing protein" evidence="1">
    <location>
        <begin position="21"/>
        <end position="134"/>
    </location>
</feature>
<dbReference type="InterPro" id="IPR045860">
    <property type="entry name" value="Snake_toxin-like_sf"/>
</dbReference>
<protein>
    <recommendedName>
        <fullName evidence="2">UPAR/Ly6 domain-containing protein</fullName>
    </recommendedName>
</protein>
<evidence type="ECO:0000256" key="1">
    <source>
        <dbReference type="SAM" id="SignalP"/>
    </source>
</evidence>
<organism evidence="3 4">
    <name type="scientific">Channa argus</name>
    <name type="common">Northern snakehead</name>
    <name type="synonym">Ophicephalus argus</name>
    <dbReference type="NCBI Taxonomy" id="215402"/>
    <lineage>
        <taxon>Eukaryota</taxon>
        <taxon>Metazoa</taxon>
        <taxon>Chordata</taxon>
        <taxon>Craniata</taxon>
        <taxon>Vertebrata</taxon>
        <taxon>Euteleostomi</taxon>
        <taxon>Actinopterygii</taxon>
        <taxon>Neopterygii</taxon>
        <taxon>Teleostei</taxon>
        <taxon>Neoteleostei</taxon>
        <taxon>Acanthomorphata</taxon>
        <taxon>Anabantaria</taxon>
        <taxon>Anabantiformes</taxon>
        <taxon>Channoidei</taxon>
        <taxon>Channidae</taxon>
        <taxon>Channa</taxon>
    </lineage>
</organism>
<accession>A0A6G1QX63</accession>
<reference evidence="3 4" key="1">
    <citation type="submission" date="2019-02" db="EMBL/GenBank/DDBJ databases">
        <title>Opniocepnalus argus genome.</title>
        <authorList>
            <person name="Zhou C."/>
            <person name="Xiao S."/>
        </authorList>
    </citation>
    <scope>NUCLEOTIDE SEQUENCE [LARGE SCALE GENOMIC DNA]</scope>
    <source>
        <strain evidence="3">OARG1902GOOAL</strain>
        <tissue evidence="3">Muscle</tissue>
    </source>
</reference>
<dbReference type="Proteomes" id="UP000503349">
    <property type="component" value="Chromosome 1"/>
</dbReference>
<keyword evidence="1" id="KW-0732">Signal</keyword>
<name>A0A6G1QX63_CHAAH</name>
<dbReference type="CDD" id="cd00117">
    <property type="entry name" value="TFP"/>
    <property type="match status" value="1"/>
</dbReference>
<proteinExistence type="predicted"/>
<dbReference type="Pfam" id="PF00021">
    <property type="entry name" value="UPAR_LY6"/>
    <property type="match status" value="1"/>
</dbReference>
<dbReference type="Gene3D" id="2.10.60.10">
    <property type="entry name" value="CD59"/>
    <property type="match status" value="1"/>
</dbReference>
<feature type="domain" description="UPAR/Ly6" evidence="2">
    <location>
        <begin position="20"/>
        <end position="104"/>
    </location>
</feature>
<reference evidence="4" key="2">
    <citation type="submission" date="2019-02" db="EMBL/GenBank/DDBJ databases">
        <title>Opniocepnalus argus Var Kimnra genome.</title>
        <authorList>
            <person name="Zhou C."/>
            <person name="Xiao S."/>
        </authorList>
    </citation>
    <scope>NUCLEOTIDE SEQUENCE [LARGE SCALE GENOMIC DNA]</scope>
</reference>